<feature type="chain" id="PRO_5032545142" evidence="1">
    <location>
        <begin position="19"/>
        <end position="146"/>
    </location>
</feature>
<evidence type="ECO:0000313" key="4">
    <source>
        <dbReference type="Proteomes" id="UP000543030"/>
    </source>
</evidence>
<evidence type="ECO:0000256" key="1">
    <source>
        <dbReference type="SAM" id="SignalP"/>
    </source>
</evidence>
<feature type="signal peptide" evidence="1">
    <location>
        <begin position="1"/>
        <end position="18"/>
    </location>
</feature>
<dbReference type="PROSITE" id="PS51257">
    <property type="entry name" value="PROKAR_LIPOPROTEIN"/>
    <property type="match status" value="1"/>
</dbReference>
<dbReference type="Pfam" id="PF11008">
    <property type="entry name" value="DUF2846"/>
    <property type="match status" value="1"/>
</dbReference>
<dbReference type="Proteomes" id="UP000543030">
    <property type="component" value="Unassembled WGS sequence"/>
</dbReference>
<comment type="caution">
    <text evidence="3">The sequence shown here is derived from an EMBL/GenBank/DDBJ whole genome shotgun (WGS) entry which is preliminary data.</text>
</comment>
<sequence length="146" mass="15762">MKKLLIALIGLMVLAGCASVPKGDAQQDLALKQFKAPAEKAGLYVYRNENFGAAIKMNVLLDNKQLGDTAAKTYLYTEVAPGKHQLVSKSETDSVLDFDAVAGKIYYVWQEIKMGTWSAGSKLQMMGEAEGKKGVSESSLAVTVQQ</sequence>
<dbReference type="EMBL" id="JACHHN010000002">
    <property type="protein sequence ID" value="MBB5190584.1"/>
    <property type="molecule type" value="Genomic_DNA"/>
</dbReference>
<evidence type="ECO:0000313" key="3">
    <source>
        <dbReference type="EMBL" id="MBB5190584.1"/>
    </source>
</evidence>
<protein>
    <submittedName>
        <fullName evidence="3">Uncharacterized protein YceK</fullName>
    </submittedName>
</protein>
<reference evidence="3 4" key="1">
    <citation type="submission" date="2020-08" db="EMBL/GenBank/DDBJ databases">
        <title>Genomic Encyclopedia of Type Strains, Phase IV (KMG-IV): sequencing the most valuable type-strain genomes for metagenomic binning, comparative biology and taxonomic classification.</title>
        <authorList>
            <person name="Goeker M."/>
        </authorList>
    </citation>
    <scope>NUCLEOTIDE SEQUENCE [LARGE SCALE GENOMIC DNA]</scope>
    <source>
        <strain evidence="3 4">DSM 18233</strain>
    </source>
</reference>
<proteinExistence type="predicted"/>
<feature type="domain" description="DUF2846" evidence="2">
    <location>
        <begin position="38"/>
        <end position="115"/>
    </location>
</feature>
<organism evidence="3 4">
    <name type="scientific">Silvimonas terrae</name>
    <dbReference type="NCBI Taxonomy" id="300266"/>
    <lineage>
        <taxon>Bacteria</taxon>
        <taxon>Pseudomonadati</taxon>
        <taxon>Pseudomonadota</taxon>
        <taxon>Betaproteobacteria</taxon>
        <taxon>Neisseriales</taxon>
        <taxon>Chitinibacteraceae</taxon>
        <taxon>Silvimonas</taxon>
    </lineage>
</organism>
<name>A0A840RDC2_9NEIS</name>
<dbReference type="PIRSF" id="PIRSF012335">
    <property type="entry name" value="UCP012335"/>
    <property type="match status" value="1"/>
</dbReference>
<keyword evidence="4" id="KW-1185">Reference proteome</keyword>
<dbReference type="InterPro" id="IPR022548">
    <property type="entry name" value="DUF2846"/>
</dbReference>
<accession>A0A840RDC2</accession>
<dbReference type="InterPro" id="IPR016596">
    <property type="entry name" value="UCP012335"/>
</dbReference>
<evidence type="ECO:0000259" key="2">
    <source>
        <dbReference type="Pfam" id="PF11008"/>
    </source>
</evidence>
<dbReference type="AlphaFoldDB" id="A0A840RDC2"/>
<dbReference type="RefSeq" id="WP_184098738.1">
    <property type="nucleotide sequence ID" value="NZ_JACHHN010000002.1"/>
</dbReference>
<keyword evidence="1" id="KW-0732">Signal</keyword>
<gene>
    <name evidence="3" type="ORF">HNQ50_001306</name>
</gene>